<keyword evidence="3" id="KW-0378">Hydrolase</keyword>
<organism evidence="5 6">
    <name type="scientific">Rhizosphaericola mali</name>
    <dbReference type="NCBI Taxonomy" id="2545455"/>
    <lineage>
        <taxon>Bacteria</taxon>
        <taxon>Pseudomonadati</taxon>
        <taxon>Bacteroidota</taxon>
        <taxon>Chitinophagia</taxon>
        <taxon>Chitinophagales</taxon>
        <taxon>Chitinophagaceae</taxon>
        <taxon>Rhizosphaericola</taxon>
    </lineage>
</organism>
<dbReference type="InterPro" id="IPR006311">
    <property type="entry name" value="TAT_signal"/>
</dbReference>
<dbReference type="InterPro" id="IPR017767">
    <property type="entry name" value="PC-PLC"/>
</dbReference>
<evidence type="ECO:0000256" key="2">
    <source>
        <dbReference type="ARBA" id="ARBA00012018"/>
    </source>
</evidence>
<comment type="similarity">
    <text evidence="1">Belongs to the bacterial phospholipase C family.</text>
</comment>
<accession>A0A5P2G7S5</accession>
<dbReference type="PANTHER" id="PTHR31956:SF1">
    <property type="entry name" value="NON-SPECIFIC PHOSPHOLIPASE C1"/>
    <property type="match status" value="1"/>
</dbReference>
<dbReference type="GO" id="GO:0016042">
    <property type="term" value="P:lipid catabolic process"/>
    <property type="evidence" value="ECO:0007669"/>
    <property type="project" value="InterPro"/>
</dbReference>
<evidence type="ECO:0000313" key="6">
    <source>
        <dbReference type="Proteomes" id="UP000292424"/>
    </source>
</evidence>
<dbReference type="Proteomes" id="UP000292424">
    <property type="component" value="Chromosome"/>
</dbReference>
<protein>
    <recommendedName>
        <fullName evidence="2">phospholipase C</fullName>
        <ecNumber evidence="2">3.1.4.3</ecNumber>
    </recommendedName>
</protein>
<evidence type="ECO:0000256" key="3">
    <source>
        <dbReference type="ARBA" id="ARBA00022801"/>
    </source>
</evidence>
<dbReference type="InterPro" id="IPR008475">
    <property type="entry name" value="PLipase_C_C"/>
</dbReference>
<dbReference type="EMBL" id="CP044016">
    <property type="protein sequence ID" value="QES89820.1"/>
    <property type="molecule type" value="Genomic_DNA"/>
</dbReference>
<dbReference type="NCBIfam" id="TIGR03396">
    <property type="entry name" value="PC_PLC"/>
    <property type="match status" value="1"/>
</dbReference>
<name>A0A5P2G7S5_9BACT</name>
<dbReference type="AlphaFoldDB" id="A0A5P2G7S5"/>
<dbReference type="RefSeq" id="WP_131330778.1">
    <property type="nucleotide sequence ID" value="NZ_CP044016.1"/>
</dbReference>
<reference evidence="5 6" key="1">
    <citation type="submission" date="2019-09" db="EMBL/GenBank/DDBJ databases">
        <title>Complete genome sequence of Arachidicoccus sp. B3-10 isolated from apple orchard soil.</title>
        <authorList>
            <person name="Kim H.S."/>
            <person name="Han K.-I."/>
            <person name="Suh M.K."/>
            <person name="Lee K.C."/>
            <person name="Eom M.K."/>
            <person name="Kim J.-S."/>
            <person name="Kang S.W."/>
            <person name="Sin Y."/>
            <person name="Lee J.-S."/>
        </authorList>
    </citation>
    <scope>NUCLEOTIDE SEQUENCE [LARGE SCALE GENOMIC DNA]</scope>
    <source>
        <strain evidence="5 6">B3-10</strain>
    </source>
</reference>
<proteinExistence type="inferred from homology"/>
<dbReference type="PROSITE" id="PS51318">
    <property type="entry name" value="TAT"/>
    <property type="match status" value="1"/>
</dbReference>
<evidence type="ECO:0000313" key="5">
    <source>
        <dbReference type="EMBL" id="QES89820.1"/>
    </source>
</evidence>
<evidence type="ECO:0000256" key="1">
    <source>
        <dbReference type="ARBA" id="ARBA00009717"/>
    </source>
</evidence>
<dbReference type="Pfam" id="PF04185">
    <property type="entry name" value="Phosphoesterase"/>
    <property type="match status" value="1"/>
</dbReference>
<dbReference type="InterPro" id="IPR017850">
    <property type="entry name" value="Alkaline_phosphatase_core_sf"/>
</dbReference>
<dbReference type="Pfam" id="PF05506">
    <property type="entry name" value="PLipase_C_C"/>
    <property type="match status" value="1"/>
</dbReference>
<dbReference type="GO" id="GO:0034480">
    <property type="term" value="F:phosphatidylcholine phospholipase C activity"/>
    <property type="evidence" value="ECO:0007669"/>
    <property type="project" value="UniProtKB-EC"/>
</dbReference>
<sequence>MDQSRRSFLKNTSILTGFTGLNNVLPSSIQKAFTINAEPGTTFRDAEHIVFLMQENRSFDHIFGNLKGVRGFKDPRAKNLPNGDKVWLQKDQQGNTFSPFHLDINTTKITWQGGLPHSWKDQTGARNMGKYDQWISNKSIMTMGYYDRNDLPFYYAFADAFTVCDHNFCSSLTGTTPNRLFFWTGNIRPQPDGQSIPAVDNSMAESRDNSYVDWETFPELLEKSGIDWKIYQNEIWTAQLPDHKDYWLGNYGDNAIEYIKRYHVKLSAYFRKNGDTTSKPALTSEEVLKKYESLSTFEKALIDKAFQTNMDRDDAYLNLSDYEFKDENNQTKKVQIPQNDLFYQFRKDVQSGNLPQVSWLVAPQAFSDHTSSPFYGTWYVSEALDILTQNPEVWKKTIFILNYDENDGYFDHLTPFTPPHPSNVETGIVSNDIYTDSDYYDDHKSNNSPIGLGYRVPMIIASPWSKGGFVNSQVFDHTSTLMFLEDFFKHKGKSLYCKNISTWRRSICGNLTSAFRPYNGEKISLPDFEQYKNTIRKIQIVKDKPILQTPSPITDSLKSEINTQKLPASNHVEMGIRPSCSLPYDNYADYQLNEQGEILLKFRCGADIGSAYSAYTQTSYNNIPGKCWDFALSKGTKLDYKLWLHNFIDAQFDINIQGPNGFYRHFNGNNKIQGLDISLIYETKKGIKTTNTGNLYLIILNQTSQAHNFLLEDLSYGKGNKEISVIGNQTLKLKVNLASHHWYDIKITLNNIKDAFWHYAGHVEDGNISISDPLMGS</sequence>
<dbReference type="KEGG" id="arac:E0W69_014505"/>
<evidence type="ECO:0000259" key="4">
    <source>
        <dbReference type="Pfam" id="PF05506"/>
    </source>
</evidence>
<dbReference type="OrthoDB" id="980947at2"/>
<feature type="domain" description="Bacterial phospholipase C C-terminal" evidence="4">
    <location>
        <begin position="578"/>
        <end position="669"/>
    </location>
</feature>
<gene>
    <name evidence="5" type="ORF">E0W69_014505</name>
</gene>
<dbReference type="Gene3D" id="3.40.720.10">
    <property type="entry name" value="Alkaline Phosphatase, subunit A"/>
    <property type="match status" value="2"/>
</dbReference>
<dbReference type="EC" id="3.1.4.3" evidence="2"/>
<dbReference type="InterPro" id="IPR007312">
    <property type="entry name" value="Phosphoesterase"/>
</dbReference>
<dbReference type="PANTHER" id="PTHR31956">
    <property type="entry name" value="NON-SPECIFIC PHOSPHOLIPASE C4-RELATED"/>
    <property type="match status" value="1"/>
</dbReference>
<keyword evidence="6" id="KW-1185">Reference proteome</keyword>